<keyword evidence="2" id="KW-1185">Reference proteome</keyword>
<proteinExistence type="predicted"/>
<evidence type="ECO:0000313" key="2">
    <source>
        <dbReference type="Proteomes" id="UP000298663"/>
    </source>
</evidence>
<dbReference type="AlphaFoldDB" id="A0A4U5MFN6"/>
<sequence>MPRHASKHASLRSQFRQGITLIYGISPQPASPFGSCTLDMPWVDLDLSCTQTHTPSVHIAVHIHLHKHFVVSSFICCWFRFGCLVVTS</sequence>
<evidence type="ECO:0000313" key="1">
    <source>
        <dbReference type="EMBL" id="TKR68038.1"/>
    </source>
</evidence>
<reference evidence="1 2" key="1">
    <citation type="journal article" date="2015" name="Genome Biol.">
        <title>Comparative genomics of Steinernema reveals deeply conserved gene regulatory networks.</title>
        <authorList>
            <person name="Dillman A.R."/>
            <person name="Macchietto M."/>
            <person name="Porter C.F."/>
            <person name="Rogers A."/>
            <person name="Williams B."/>
            <person name="Antoshechkin I."/>
            <person name="Lee M.M."/>
            <person name="Goodwin Z."/>
            <person name="Lu X."/>
            <person name="Lewis E.E."/>
            <person name="Goodrich-Blair H."/>
            <person name="Stock S.P."/>
            <person name="Adams B.J."/>
            <person name="Sternberg P.W."/>
            <person name="Mortazavi A."/>
        </authorList>
    </citation>
    <scope>NUCLEOTIDE SEQUENCE [LARGE SCALE GENOMIC DNA]</scope>
    <source>
        <strain evidence="1 2">ALL</strain>
    </source>
</reference>
<organism evidence="1 2">
    <name type="scientific">Steinernema carpocapsae</name>
    <name type="common">Entomopathogenic nematode</name>
    <dbReference type="NCBI Taxonomy" id="34508"/>
    <lineage>
        <taxon>Eukaryota</taxon>
        <taxon>Metazoa</taxon>
        <taxon>Ecdysozoa</taxon>
        <taxon>Nematoda</taxon>
        <taxon>Chromadorea</taxon>
        <taxon>Rhabditida</taxon>
        <taxon>Tylenchina</taxon>
        <taxon>Panagrolaimomorpha</taxon>
        <taxon>Strongyloidoidea</taxon>
        <taxon>Steinernematidae</taxon>
        <taxon>Steinernema</taxon>
    </lineage>
</organism>
<reference evidence="1 2" key="2">
    <citation type="journal article" date="2019" name="G3 (Bethesda)">
        <title>Hybrid Assembly of the Genome of the Entomopathogenic Nematode Steinernema carpocapsae Identifies the X-Chromosome.</title>
        <authorList>
            <person name="Serra L."/>
            <person name="Macchietto M."/>
            <person name="Macias-Munoz A."/>
            <person name="McGill C.J."/>
            <person name="Rodriguez I.M."/>
            <person name="Rodriguez B."/>
            <person name="Murad R."/>
            <person name="Mortazavi A."/>
        </authorList>
    </citation>
    <scope>NUCLEOTIDE SEQUENCE [LARGE SCALE GENOMIC DNA]</scope>
    <source>
        <strain evidence="1 2">ALL</strain>
    </source>
</reference>
<dbReference type="Proteomes" id="UP000298663">
    <property type="component" value="Unassembled WGS sequence"/>
</dbReference>
<comment type="caution">
    <text evidence="1">The sequence shown here is derived from an EMBL/GenBank/DDBJ whole genome shotgun (WGS) entry which is preliminary data.</text>
</comment>
<accession>A0A4U5MFN6</accession>
<dbReference type="EMBL" id="AZBU02000008">
    <property type="protein sequence ID" value="TKR68038.1"/>
    <property type="molecule type" value="Genomic_DNA"/>
</dbReference>
<gene>
    <name evidence="1" type="ORF">L596_024087</name>
</gene>
<name>A0A4U5MFN6_STECR</name>
<protein>
    <submittedName>
        <fullName evidence="1">Uncharacterized protein</fullName>
    </submittedName>
</protein>